<organism evidence="2 3">
    <name type="scientific">Rhizobium leguminosarum bv. viciae</name>
    <dbReference type="NCBI Taxonomy" id="387"/>
    <lineage>
        <taxon>Bacteria</taxon>
        <taxon>Pseudomonadati</taxon>
        <taxon>Pseudomonadota</taxon>
        <taxon>Alphaproteobacteria</taxon>
        <taxon>Hyphomicrobiales</taxon>
        <taxon>Rhizobiaceae</taxon>
        <taxon>Rhizobium/Agrobacterium group</taxon>
        <taxon>Rhizobium</taxon>
    </lineage>
</organism>
<name>A0A7G6RML7_RHILV</name>
<dbReference type="EMBL" id="CP050550">
    <property type="protein sequence ID" value="QND43499.1"/>
    <property type="molecule type" value="Genomic_DNA"/>
</dbReference>
<evidence type="ECO:0000313" key="3">
    <source>
        <dbReference type="Proteomes" id="UP000515518"/>
    </source>
</evidence>
<keyword evidence="2" id="KW-0614">Plasmid</keyword>
<evidence type="ECO:0000313" key="2">
    <source>
        <dbReference type="EMBL" id="QND43499.1"/>
    </source>
</evidence>
<feature type="signal peptide" evidence="1">
    <location>
        <begin position="1"/>
        <end position="20"/>
    </location>
</feature>
<dbReference type="AlphaFoldDB" id="A0A7G6RML7"/>
<accession>A0A7G6RML7</accession>
<sequence length="142" mass="15393">MARAVALGLLCLLVSVTASKSETLLCVQEAVGGLKFIDGQWQGVMFKNSGYQYVVTSGLNDPLSYEVKEIGKDSSLFQCTRFKFQNGTISVQMYCGGLGYGMVINFAKLRYVEVYSLGYIDDDRSGQNTPSIGGGKCSTIKP</sequence>
<proteinExistence type="predicted"/>
<keyword evidence="1" id="KW-0732">Signal</keyword>
<reference evidence="3" key="1">
    <citation type="journal article" date="2020" name="Mol. Plant Microbe">
        <title>Rhizobial microsymbionts of the narrowly endemic Oxytropis species growing in Kamchatka are characterized by significant genetic diversity and possess a set of genes that are associated with T3SS and T6SS secretion systems and can affect the development of symbiosis.</title>
        <authorList>
            <person name="Safronova V."/>
            <person name="Guro P."/>
            <person name="Sazanova A."/>
            <person name="Kuznetsova I."/>
            <person name="Belimov A."/>
            <person name="Yakubov V."/>
            <person name="Chirak E."/>
            <person name="Afonin A."/>
            <person name="Gogolev Y."/>
            <person name="Andronov E."/>
            <person name="Tikhonovich I."/>
        </authorList>
    </citation>
    <scope>NUCLEOTIDE SEQUENCE [LARGE SCALE GENOMIC DNA]</scope>
    <source>
        <strain evidence="3">RCAM0610</strain>
        <plasmid evidence="3">p_2</plasmid>
    </source>
</reference>
<protein>
    <submittedName>
        <fullName evidence="2">Uncharacterized protein</fullName>
    </submittedName>
</protein>
<gene>
    <name evidence="2" type="ORF">HB770_27105</name>
</gene>
<geneLocation type="plasmid" evidence="2 3">
    <name>p_2</name>
</geneLocation>
<feature type="chain" id="PRO_5028989696" evidence="1">
    <location>
        <begin position="21"/>
        <end position="142"/>
    </location>
</feature>
<evidence type="ECO:0000256" key="1">
    <source>
        <dbReference type="SAM" id="SignalP"/>
    </source>
</evidence>
<dbReference type="Proteomes" id="UP000515518">
    <property type="component" value="Plasmid p_2"/>
</dbReference>